<proteinExistence type="predicted"/>
<keyword evidence="2" id="KW-1185">Reference proteome</keyword>
<dbReference type="Proteomes" id="UP001169242">
    <property type="component" value="Unassembled WGS sequence"/>
</dbReference>
<name>A0AA42IZV8_9FIRM</name>
<sequence>MPNYIRCRNCGYDMYGPEYLANAIDPFAYSSDSYYPPTALLNLSTRADDQIECPYCHSKGNWSH</sequence>
<evidence type="ECO:0000313" key="1">
    <source>
        <dbReference type="EMBL" id="MDA3730714.1"/>
    </source>
</evidence>
<dbReference type="EMBL" id="JAQIFT010000016">
    <property type="protein sequence ID" value="MDA3730714.1"/>
    <property type="molecule type" value="Genomic_DNA"/>
</dbReference>
<evidence type="ECO:0000313" key="2">
    <source>
        <dbReference type="Proteomes" id="UP001169242"/>
    </source>
</evidence>
<gene>
    <name evidence="1" type="ORF">PBV87_04265</name>
</gene>
<dbReference type="AlphaFoldDB" id="A0AA42IZV8"/>
<dbReference type="RefSeq" id="WP_053984268.1">
    <property type="nucleotide sequence ID" value="NZ_JAQIFT010000016.1"/>
</dbReference>
<protein>
    <submittedName>
        <fullName evidence="1">Uncharacterized protein</fullName>
    </submittedName>
</protein>
<accession>A0AA42IZV8</accession>
<organism evidence="1 2">
    <name type="scientific">Holtiella tumoricola</name>
    <dbReference type="NCBI Taxonomy" id="3018743"/>
    <lineage>
        <taxon>Bacteria</taxon>
        <taxon>Bacillati</taxon>
        <taxon>Bacillota</taxon>
        <taxon>Clostridia</taxon>
        <taxon>Lachnospirales</taxon>
        <taxon>Cellulosilyticaceae</taxon>
        <taxon>Holtiella</taxon>
    </lineage>
</organism>
<comment type="caution">
    <text evidence="1">The sequence shown here is derived from an EMBL/GenBank/DDBJ whole genome shotgun (WGS) entry which is preliminary data.</text>
</comment>
<reference evidence="1" key="1">
    <citation type="journal article" date="2023" name="Int. J. Syst. Evol. Microbiol.">
        <title>&lt;i&gt;Holtiella tumoricola&lt;/i&gt; gen. nov. sp. nov., isolated from a human clinical sample.</title>
        <authorList>
            <person name="Allen-Vercoe E."/>
            <person name="Daigneault M.C."/>
            <person name="Vancuren S.J."/>
            <person name="Cochrane K."/>
            <person name="O'Neal L.L."/>
            <person name="Sankaranarayanan K."/>
            <person name="Lawson P.A."/>
        </authorList>
    </citation>
    <scope>NUCLEOTIDE SEQUENCE</scope>
    <source>
        <strain evidence="1">CC70A</strain>
    </source>
</reference>